<dbReference type="STRING" id="5722.A2FUJ6"/>
<reference evidence="3" key="2">
    <citation type="journal article" date="2007" name="Science">
        <title>Draft genome sequence of the sexually transmitted pathogen Trichomonas vaginalis.</title>
        <authorList>
            <person name="Carlton J.M."/>
            <person name="Hirt R.P."/>
            <person name="Silva J.C."/>
            <person name="Delcher A.L."/>
            <person name="Schatz M."/>
            <person name="Zhao Q."/>
            <person name="Wortman J.R."/>
            <person name="Bidwell S.L."/>
            <person name="Alsmark U.C.M."/>
            <person name="Besteiro S."/>
            <person name="Sicheritz-Ponten T."/>
            <person name="Noel C.J."/>
            <person name="Dacks J.B."/>
            <person name="Foster P.G."/>
            <person name="Simillion C."/>
            <person name="Van de Peer Y."/>
            <person name="Miranda-Saavedra D."/>
            <person name="Barton G.J."/>
            <person name="Westrop G.D."/>
            <person name="Mueller S."/>
            <person name="Dessi D."/>
            <person name="Fiori P.L."/>
            <person name="Ren Q."/>
            <person name="Paulsen I."/>
            <person name="Zhang H."/>
            <person name="Bastida-Corcuera F.D."/>
            <person name="Simoes-Barbosa A."/>
            <person name="Brown M.T."/>
            <person name="Hayes R.D."/>
            <person name="Mukherjee M."/>
            <person name="Okumura C.Y."/>
            <person name="Schneider R."/>
            <person name="Smith A.J."/>
            <person name="Vanacova S."/>
            <person name="Villalvazo M."/>
            <person name="Haas B.J."/>
            <person name="Pertea M."/>
            <person name="Feldblyum T.V."/>
            <person name="Utterback T.R."/>
            <person name="Shu C.L."/>
            <person name="Osoegawa K."/>
            <person name="de Jong P.J."/>
            <person name="Hrdy I."/>
            <person name="Horvathova L."/>
            <person name="Zubacova Z."/>
            <person name="Dolezal P."/>
            <person name="Malik S.B."/>
            <person name="Logsdon J.M. Jr."/>
            <person name="Henze K."/>
            <person name="Gupta A."/>
            <person name="Wang C.C."/>
            <person name="Dunne R.L."/>
            <person name="Upcroft J.A."/>
            <person name="Upcroft P."/>
            <person name="White O."/>
            <person name="Salzberg S.L."/>
            <person name="Tang P."/>
            <person name="Chiu C.-H."/>
            <person name="Lee Y.-S."/>
            <person name="Embley T.M."/>
            <person name="Coombs G.H."/>
            <person name="Mottram J.C."/>
            <person name="Tachezy J."/>
            <person name="Fraser-Liggett C.M."/>
            <person name="Johnson P.J."/>
        </authorList>
    </citation>
    <scope>NUCLEOTIDE SEQUENCE [LARGE SCALE GENOMIC DNA]</scope>
    <source>
        <strain evidence="3">G3</strain>
    </source>
</reference>
<dbReference type="InterPro" id="IPR040191">
    <property type="entry name" value="UTP10"/>
</dbReference>
<keyword evidence="1" id="KW-0687">Ribonucleoprotein</keyword>
<comment type="similarity">
    <text evidence="1">Belongs to the HEATR1/UTP10 family.</text>
</comment>
<dbReference type="GO" id="GO:0000462">
    <property type="term" value="P:maturation of SSU-rRNA from tricistronic rRNA transcript (SSU-rRNA, 5.8S rRNA, LSU-rRNA)"/>
    <property type="evidence" value="ECO:0000318"/>
    <property type="project" value="GO_Central"/>
</dbReference>
<dbReference type="GO" id="GO:0034455">
    <property type="term" value="C:t-UTP complex"/>
    <property type="evidence" value="ECO:0000318"/>
    <property type="project" value="GO_Central"/>
</dbReference>
<dbReference type="InterPro" id="IPR016024">
    <property type="entry name" value="ARM-type_fold"/>
</dbReference>
<keyword evidence="1" id="KW-0539">Nucleus</keyword>
<dbReference type="InterPro" id="IPR011989">
    <property type="entry name" value="ARM-like"/>
</dbReference>
<dbReference type="GO" id="GO:0030515">
    <property type="term" value="F:snoRNA binding"/>
    <property type="evidence" value="ECO:0000318"/>
    <property type="project" value="GO_Central"/>
</dbReference>
<dbReference type="VEuPathDB" id="TrichDB:TVAG_484430"/>
<evidence type="ECO:0000256" key="1">
    <source>
        <dbReference type="RuleBase" id="RU367065"/>
    </source>
</evidence>
<dbReference type="GO" id="GO:0006886">
    <property type="term" value="P:intracellular protein transport"/>
    <property type="evidence" value="ECO:0007669"/>
    <property type="project" value="InterPro"/>
</dbReference>
<dbReference type="PROSITE" id="PS50166">
    <property type="entry name" value="IMPORTIN_B_NT"/>
    <property type="match status" value="1"/>
</dbReference>
<organism evidence="3 4">
    <name type="scientific">Trichomonas vaginalis (strain ATCC PRA-98 / G3)</name>
    <dbReference type="NCBI Taxonomy" id="412133"/>
    <lineage>
        <taxon>Eukaryota</taxon>
        <taxon>Metamonada</taxon>
        <taxon>Parabasalia</taxon>
        <taxon>Trichomonadida</taxon>
        <taxon>Trichomonadidae</taxon>
        <taxon>Trichomonas</taxon>
    </lineage>
</organism>
<dbReference type="PANTHER" id="PTHR13457:SF1">
    <property type="entry name" value="HEAT REPEAT-CONTAINING PROTEIN 1"/>
    <property type="match status" value="1"/>
</dbReference>
<dbReference type="RefSeq" id="XP_001304359.1">
    <property type="nucleotide sequence ID" value="XM_001304358.1"/>
</dbReference>
<dbReference type="OrthoDB" id="7862313at2759"/>
<comment type="subcellular location">
    <subcellularLocation>
        <location evidence="1">Nucleus</location>
        <location evidence="1">Nucleolus</location>
    </subcellularLocation>
</comment>
<accession>A2FUJ6</accession>
<dbReference type="SMART" id="SM00913">
    <property type="entry name" value="IBN_N"/>
    <property type="match status" value="1"/>
</dbReference>
<feature type="domain" description="Importin N-terminal" evidence="2">
    <location>
        <begin position="19"/>
        <end position="86"/>
    </location>
</feature>
<gene>
    <name evidence="3" type="ORF">TVAG_484430</name>
</gene>
<dbReference type="Gene3D" id="1.25.10.10">
    <property type="entry name" value="Leucine-rich Repeat Variant"/>
    <property type="match status" value="1"/>
</dbReference>
<keyword evidence="1" id="KW-0690">Ribosome biogenesis</keyword>
<dbReference type="InterPro" id="IPR001494">
    <property type="entry name" value="Importin-beta_N"/>
</dbReference>
<dbReference type="GO" id="GO:0031267">
    <property type="term" value="F:small GTPase binding"/>
    <property type="evidence" value="ECO:0007669"/>
    <property type="project" value="InterPro"/>
</dbReference>
<dbReference type="GO" id="GO:0032040">
    <property type="term" value="C:small-subunit processome"/>
    <property type="evidence" value="ECO:0000318"/>
    <property type="project" value="GO_Central"/>
</dbReference>
<dbReference type="GO" id="GO:0045943">
    <property type="term" value="P:positive regulation of transcription by RNA polymerase I"/>
    <property type="evidence" value="ECO:0000318"/>
    <property type="project" value="GO_Central"/>
</dbReference>
<dbReference type="InParanoid" id="A2FUJ6"/>
<dbReference type="VEuPathDB" id="TrichDB:TVAGG3_0947090"/>
<evidence type="ECO:0000313" key="4">
    <source>
        <dbReference type="Proteomes" id="UP000001542"/>
    </source>
</evidence>
<dbReference type="PANTHER" id="PTHR13457">
    <property type="entry name" value="BAP28"/>
    <property type="match status" value="1"/>
</dbReference>
<dbReference type="EMBL" id="DS114036">
    <property type="protein sequence ID" value="EAX91429.1"/>
    <property type="molecule type" value="Genomic_DNA"/>
</dbReference>
<sequence>MNISELYQLSLQTTGVQQATATLLEIYKDPANFSAILETLMNDQNQITRRQAAIGLRTMLSMHWEDLVASGQADALKSQILTALVNEPIQKNRHAIIDAFDPILRDSKLEWPELRNFADSLLSSDDIDQQEVALTIYGVLAQNMDISELSTHLSTLTDLILNALRSGNEDLTIAAAHLTQKLTLVFEAPAPSEVQVCIASILQLFKFYLINESPITYKLANEIGECASQNSCIEANSFLTNLLELANDEEIPEGQIYIIFTPISATIYNKFDDIGEDLIPIIIQSMLTNVARCFIETESAEAQSDAYYICDTLSDLIKKSSDSTSLFENVISEVNESSYGNIFAGAYLIQIFIEMAPEVCGHHINFIMEFLTKQIDTENGCPAVMAVVFQALQVFIRVFNAGLSDYSSILLNGSLLAAQLDDETVEYSALNMLQELLTTIDVNVPNIPEFLDTLVSIAGARTGGVRERALFAVHAFIFAAGETIRDLAPNLYQVFLDAMQEAVTSEDYKLIGTSLRGLATLHKACPEEMSSFAQQTLQTLTESLQSNEIYVITAAQTAAVILSDIPMEGSLQFLTQAVESAFNLLQTPLPSNDNEDEAEIDNEFEMMSEEMREMIELKACCLDLIIAILKNHPEIIQPAAEQLIEHLIGLANNIIDEDLSSLSIECISIMTNKFNLDKNEILAQISDIFSSPYSSTVSKIFEMAASFIKSNSDFGNAQLEMLLEEANSAIDLELPSTEEARDETVEAIDSAVKFLCKIAKYKPELFQKDKFIVNARKLMKKKGGNEIILISYATILGKFFLIHAENLQSIERKTILQILTNSCSLCDGFINPRPLKMFAKVLDKYKENIFQPALAFIEDFIDFPTDCVGRPYHKETIAYIATISLLLANYSDFDISDYISAVVYALPVTIPHISNIYYAGLEQFYKQASKMLDEDTATRIFSGLFKLFTLSASEFNEVKLTIEAAKSAAFVASSLLNAMGGEINENTNQAMIERFQKRLSRYA</sequence>
<evidence type="ECO:0000259" key="2">
    <source>
        <dbReference type="PROSITE" id="PS50166"/>
    </source>
</evidence>
<dbReference type="SMR" id="A2FUJ6"/>
<dbReference type="AlphaFoldDB" id="A2FUJ6"/>
<name>A2FUJ6_TRIV3</name>
<dbReference type="SUPFAM" id="SSF48371">
    <property type="entry name" value="ARM repeat"/>
    <property type="match status" value="1"/>
</dbReference>
<protein>
    <recommendedName>
        <fullName evidence="1">HEAT repeat-containing protein 1</fullName>
    </recommendedName>
</protein>
<dbReference type="Proteomes" id="UP000001542">
    <property type="component" value="Unassembled WGS sequence"/>
</dbReference>
<proteinExistence type="inferred from homology"/>
<reference evidence="3" key="1">
    <citation type="submission" date="2006-10" db="EMBL/GenBank/DDBJ databases">
        <authorList>
            <person name="Amadeo P."/>
            <person name="Zhao Q."/>
            <person name="Wortman J."/>
            <person name="Fraser-Liggett C."/>
            <person name="Carlton J."/>
        </authorList>
    </citation>
    <scope>NUCLEOTIDE SEQUENCE</scope>
    <source>
        <strain evidence="3">G3</strain>
    </source>
</reference>
<dbReference type="KEGG" id="tva:4749122"/>
<keyword evidence="4" id="KW-1185">Reference proteome</keyword>
<evidence type="ECO:0000313" key="3">
    <source>
        <dbReference type="EMBL" id="EAX91429.1"/>
    </source>
</evidence>
<dbReference type="GO" id="GO:0030686">
    <property type="term" value="C:90S preribosome"/>
    <property type="evidence" value="ECO:0000318"/>
    <property type="project" value="GO_Central"/>
</dbReference>
<keyword evidence="1" id="KW-0698">rRNA processing</keyword>
<comment type="function">
    <text evidence="1">Involved in nucleolar processing of pre-18S ribosomal RNA.</text>
</comment>